<gene>
    <name evidence="2" type="ordered locus">Mpet_2633</name>
</gene>
<keyword evidence="1" id="KW-1133">Transmembrane helix</keyword>
<dbReference type="Proteomes" id="UP000006565">
    <property type="component" value="Chromosome"/>
</dbReference>
<proteinExistence type="predicted"/>
<dbReference type="GeneID" id="9745126"/>
<dbReference type="EMBL" id="CP002117">
    <property type="protein sequence ID" value="ADN37376.1"/>
    <property type="molecule type" value="Genomic_DNA"/>
</dbReference>
<feature type="transmembrane region" description="Helical" evidence="1">
    <location>
        <begin position="98"/>
        <end position="117"/>
    </location>
</feature>
<protein>
    <submittedName>
        <fullName evidence="2">Uncharacterized protein</fullName>
    </submittedName>
</protein>
<name>E1RFS2_METP4</name>
<dbReference type="HOGENOM" id="CLU_2091321_0_0_2"/>
<evidence type="ECO:0000256" key="1">
    <source>
        <dbReference type="SAM" id="Phobius"/>
    </source>
</evidence>
<keyword evidence="1" id="KW-0472">Membrane</keyword>
<dbReference type="RefSeq" id="WP_013330549.1">
    <property type="nucleotide sequence ID" value="NC_014507.1"/>
</dbReference>
<reference evidence="2 3" key="1">
    <citation type="journal article" date="2010" name="Stand. Genomic Sci.">
        <title>Complete genome sequence of Methanoplanus petrolearius type strain (SEBR 4847).</title>
        <authorList>
            <person name="Brambilla E."/>
            <person name="Djao O.D."/>
            <person name="Daligault H."/>
            <person name="Lapidus A."/>
            <person name="Lucas S."/>
            <person name="Hammon N."/>
            <person name="Nolan M."/>
            <person name="Tice H."/>
            <person name="Cheng J.F."/>
            <person name="Han C."/>
            <person name="Tapia R."/>
            <person name="Goodwin L."/>
            <person name="Pitluck S."/>
            <person name="Liolios K."/>
            <person name="Ivanova N."/>
            <person name="Mavromatis K."/>
            <person name="Mikhailova N."/>
            <person name="Pati A."/>
            <person name="Chen A."/>
            <person name="Palaniappan K."/>
            <person name="Land M."/>
            <person name="Hauser L."/>
            <person name="Chang Y.J."/>
            <person name="Jeffries C.D."/>
            <person name="Rohde M."/>
            <person name="Spring S."/>
            <person name="Sikorski J."/>
            <person name="Goker M."/>
            <person name="Woyke T."/>
            <person name="Bristow J."/>
            <person name="Eisen J.A."/>
            <person name="Markowitz V."/>
            <person name="Hugenholtz P."/>
            <person name="Kyrpides N.C."/>
            <person name="Klenk H.P."/>
        </authorList>
    </citation>
    <scope>NUCLEOTIDE SEQUENCE [LARGE SCALE GENOMIC DNA]</scope>
    <source>
        <strain evidence="3">DSM 11571 / OCM 486 / SEBR 4847</strain>
    </source>
</reference>
<dbReference type="KEGG" id="mpi:Mpet_2633"/>
<accession>E1RFS2</accession>
<keyword evidence="1" id="KW-0812">Transmembrane</keyword>
<organism evidence="2 3">
    <name type="scientific">Methanolacinia petrolearia (strain DSM 11571 / OCM 486 / SEBR 4847)</name>
    <name type="common">Methanoplanus petrolearius</name>
    <dbReference type="NCBI Taxonomy" id="679926"/>
    <lineage>
        <taxon>Archaea</taxon>
        <taxon>Methanobacteriati</taxon>
        <taxon>Methanobacteriota</taxon>
        <taxon>Stenosarchaea group</taxon>
        <taxon>Methanomicrobia</taxon>
        <taxon>Methanomicrobiales</taxon>
        <taxon>Methanomicrobiaceae</taxon>
        <taxon>Methanolacinia</taxon>
    </lineage>
</organism>
<keyword evidence="3" id="KW-1185">Reference proteome</keyword>
<evidence type="ECO:0000313" key="2">
    <source>
        <dbReference type="EMBL" id="ADN37376.1"/>
    </source>
</evidence>
<sequence>MSEQEIECPKCKNKSVYIEHPDEYEVWLKCKECDFFLGMSADEWHRIHNSPNLDSKIKKMYEKEPGKTAGSDKKCRLCGASKGEKGFLCLCDKCCYKLLILVIVIMVIGSYMVWIALL</sequence>
<dbReference type="eggNOG" id="arCOG09446">
    <property type="taxonomic scope" value="Archaea"/>
</dbReference>
<dbReference type="AlphaFoldDB" id="E1RFS2"/>
<dbReference type="STRING" id="679926.Mpet_2633"/>
<dbReference type="OrthoDB" id="23364at2157"/>
<evidence type="ECO:0000313" key="3">
    <source>
        <dbReference type="Proteomes" id="UP000006565"/>
    </source>
</evidence>